<evidence type="ECO:0000313" key="2">
    <source>
        <dbReference type="Proteomes" id="UP001324115"/>
    </source>
</evidence>
<organism evidence="1 2">
    <name type="scientific">Quercus rubra</name>
    <name type="common">Northern red oak</name>
    <name type="synonym">Quercus borealis</name>
    <dbReference type="NCBI Taxonomy" id="3512"/>
    <lineage>
        <taxon>Eukaryota</taxon>
        <taxon>Viridiplantae</taxon>
        <taxon>Streptophyta</taxon>
        <taxon>Embryophyta</taxon>
        <taxon>Tracheophyta</taxon>
        <taxon>Spermatophyta</taxon>
        <taxon>Magnoliopsida</taxon>
        <taxon>eudicotyledons</taxon>
        <taxon>Gunneridae</taxon>
        <taxon>Pentapetalae</taxon>
        <taxon>rosids</taxon>
        <taxon>fabids</taxon>
        <taxon>Fagales</taxon>
        <taxon>Fagaceae</taxon>
        <taxon>Quercus</taxon>
    </lineage>
</organism>
<evidence type="ECO:0008006" key="3">
    <source>
        <dbReference type="Google" id="ProtNLM"/>
    </source>
</evidence>
<name>A0AAN7FAY3_QUERU</name>
<gene>
    <name evidence="1" type="ORF">RGQ29_020479</name>
</gene>
<comment type="caution">
    <text evidence="1">The sequence shown here is derived from an EMBL/GenBank/DDBJ whole genome shotgun (WGS) entry which is preliminary data.</text>
</comment>
<evidence type="ECO:0000313" key="1">
    <source>
        <dbReference type="EMBL" id="KAK4589918.1"/>
    </source>
</evidence>
<sequence length="159" mass="18310">MKITKTRDGIYLEQSHYFEKILKKYNYHDCKHVVTPFDSSVHLFPVNNDNDVVNQKEYASIIGSLRYAIDCTKPDNIAYAIGVLSKFTSKPSRDHWQAIEQVMKYLFGTKLHGLFYKKYLVVLEGFSDADWNTLSGDYLSTTGYIFTVDDGAIGWKSKK</sequence>
<accession>A0AAN7FAY3</accession>
<dbReference type="PANTHER" id="PTHR11439:SF440">
    <property type="entry name" value="INTEGRASE CATALYTIC DOMAIN-CONTAINING PROTEIN"/>
    <property type="match status" value="1"/>
</dbReference>
<dbReference type="EMBL" id="JAXUIC010000005">
    <property type="protein sequence ID" value="KAK4589918.1"/>
    <property type="molecule type" value="Genomic_DNA"/>
</dbReference>
<dbReference type="Proteomes" id="UP001324115">
    <property type="component" value="Unassembled WGS sequence"/>
</dbReference>
<protein>
    <recommendedName>
        <fullName evidence="3">Retrovirus-related Pol polyprotein from transposon TNT 1-94</fullName>
    </recommendedName>
</protein>
<reference evidence="1 2" key="1">
    <citation type="journal article" date="2023" name="G3 (Bethesda)">
        <title>A haplotype-resolved chromosome-scale genome for Quercus rubra L. provides insights into the genetics of adaptive traits for red oak species.</title>
        <authorList>
            <person name="Kapoor B."/>
            <person name="Jenkins J."/>
            <person name="Schmutz J."/>
            <person name="Zhebentyayeva T."/>
            <person name="Kuelheim C."/>
            <person name="Coggeshall M."/>
            <person name="Heim C."/>
            <person name="Lasky J.R."/>
            <person name="Leites L."/>
            <person name="Islam-Faridi N."/>
            <person name="Romero-Severson J."/>
            <person name="DeLeo V.L."/>
            <person name="Lucas S.M."/>
            <person name="Lazic D."/>
            <person name="Gailing O."/>
            <person name="Carlson J."/>
            <person name="Staton M."/>
        </authorList>
    </citation>
    <scope>NUCLEOTIDE SEQUENCE [LARGE SCALE GENOMIC DNA]</scope>
    <source>
        <strain evidence="1">Pseudo-F2</strain>
    </source>
</reference>
<dbReference type="AlphaFoldDB" id="A0AAN7FAY3"/>
<proteinExistence type="predicted"/>
<dbReference type="PANTHER" id="PTHR11439">
    <property type="entry name" value="GAG-POL-RELATED RETROTRANSPOSON"/>
    <property type="match status" value="1"/>
</dbReference>
<keyword evidence="2" id="KW-1185">Reference proteome</keyword>